<dbReference type="RefSeq" id="WP_145264442.1">
    <property type="nucleotide sequence ID" value="NZ_CP036316.1"/>
</dbReference>
<protein>
    <recommendedName>
        <fullName evidence="4">Glycosyltransferase RgtA/B/C/D-like domain-containing protein</fullName>
    </recommendedName>
</protein>
<feature type="transmembrane region" description="Helical" evidence="1">
    <location>
        <begin position="154"/>
        <end position="172"/>
    </location>
</feature>
<feature type="transmembrane region" description="Helical" evidence="1">
    <location>
        <begin position="129"/>
        <end position="148"/>
    </location>
</feature>
<feature type="transmembrane region" description="Helical" evidence="1">
    <location>
        <begin position="261"/>
        <end position="293"/>
    </location>
</feature>
<gene>
    <name evidence="2" type="ORF">V22_31040</name>
</gene>
<feature type="transmembrane region" description="Helical" evidence="1">
    <location>
        <begin position="368"/>
        <end position="386"/>
    </location>
</feature>
<dbReference type="KEGG" id="chya:V22_31040"/>
<sequence>MSREEAATPKLTSIDLIRSAGLVLVLLLAASAAASVLSGRSPFFLFNRQFWLDELISFNMTAVANPIQQIRLLAEGVDLNPPGYYLLMDLWRLVCPLPDEVTVRLFAFLCTVTGTVGTMIALRRFVPASAATAAAIGAVLAHGSVIIQAFDGRYYAPLFAAAGLFAAVLTSPRRSLATEITSGILAASLILIHYFGLFTAVLMTAAYAIGHRRDLLQVKSRLIASCIGIATVLLHIPIIQGQRSAMGDVPTWMGPARYSDLATFFASSYAPWAVFFAAVAGCVAAMLILVFQRDGQLEHSAPEFSLDLITNDALAAFCVTLSMLALPLIVLDFNYMIQPAYAPRYGANTVIGVSAVVALILARTPKPVHCAAVALCFVIGVSTLATSRTRFHPPLFTMERPIEETIAPIREEISAEVPLVAYRYLGYQSWRYGELNADEVYILMPERKREESPLDAHQWQIFDHLAKKGGTPKPISPSKLARMEHFYYLSDGTDRQVNLKEVQDAPFNVQSVPTDDTGLQVAEYIRKK</sequence>
<evidence type="ECO:0008006" key="4">
    <source>
        <dbReference type="Google" id="ProtNLM"/>
    </source>
</evidence>
<feature type="transmembrane region" description="Helical" evidence="1">
    <location>
        <begin position="345"/>
        <end position="362"/>
    </location>
</feature>
<dbReference type="AlphaFoldDB" id="A0A517TBT8"/>
<keyword evidence="1" id="KW-0472">Membrane</keyword>
<evidence type="ECO:0000256" key="1">
    <source>
        <dbReference type="SAM" id="Phobius"/>
    </source>
</evidence>
<dbReference type="Proteomes" id="UP000319976">
    <property type="component" value="Chromosome"/>
</dbReference>
<feature type="transmembrane region" description="Helical" evidence="1">
    <location>
        <begin position="222"/>
        <end position="240"/>
    </location>
</feature>
<evidence type="ECO:0000313" key="2">
    <source>
        <dbReference type="EMBL" id="QDT65842.1"/>
    </source>
</evidence>
<keyword evidence="1" id="KW-1133">Transmembrane helix</keyword>
<accession>A0A517TBT8</accession>
<organism evidence="2 3">
    <name type="scientific">Calycomorphotria hydatis</name>
    <dbReference type="NCBI Taxonomy" id="2528027"/>
    <lineage>
        <taxon>Bacteria</taxon>
        <taxon>Pseudomonadati</taxon>
        <taxon>Planctomycetota</taxon>
        <taxon>Planctomycetia</taxon>
        <taxon>Planctomycetales</taxon>
        <taxon>Planctomycetaceae</taxon>
        <taxon>Calycomorphotria</taxon>
    </lineage>
</organism>
<feature type="transmembrane region" description="Helical" evidence="1">
    <location>
        <begin position="184"/>
        <end position="210"/>
    </location>
</feature>
<reference evidence="2 3" key="1">
    <citation type="submission" date="2019-02" db="EMBL/GenBank/DDBJ databases">
        <title>Deep-cultivation of Planctomycetes and their phenomic and genomic characterization uncovers novel biology.</title>
        <authorList>
            <person name="Wiegand S."/>
            <person name="Jogler M."/>
            <person name="Boedeker C."/>
            <person name="Pinto D."/>
            <person name="Vollmers J."/>
            <person name="Rivas-Marin E."/>
            <person name="Kohn T."/>
            <person name="Peeters S.H."/>
            <person name="Heuer A."/>
            <person name="Rast P."/>
            <person name="Oberbeckmann S."/>
            <person name="Bunk B."/>
            <person name="Jeske O."/>
            <person name="Meyerdierks A."/>
            <person name="Storesund J.E."/>
            <person name="Kallscheuer N."/>
            <person name="Luecker S."/>
            <person name="Lage O.M."/>
            <person name="Pohl T."/>
            <person name="Merkel B.J."/>
            <person name="Hornburger P."/>
            <person name="Mueller R.-W."/>
            <person name="Bruemmer F."/>
            <person name="Labrenz M."/>
            <person name="Spormann A.M."/>
            <person name="Op den Camp H."/>
            <person name="Overmann J."/>
            <person name="Amann R."/>
            <person name="Jetten M.S.M."/>
            <person name="Mascher T."/>
            <person name="Medema M.H."/>
            <person name="Devos D.P."/>
            <person name="Kaster A.-K."/>
            <person name="Ovreas L."/>
            <person name="Rohde M."/>
            <person name="Galperin M.Y."/>
            <person name="Jogler C."/>
        </authorList>
    </citation>
    <scope>NUCLEOTIDE SEQUENCE [LARGE SCALE GENOMIC DNA]</scope>
    <source>
        <strain evidence="2 3">V22</strain>
    </source>
</reference>
<keyword evidence="3" id="KW-1185">Reference proteome</keyword>
<feature type="transmembrane region" description="Helical" evidence="1">
    <location>
        <begin position="313"/>
        <end position="333"/>
    </location>
</feature>
<evidence type="ECO:0000313" key="3">
    <source>
        <dbReference type="Proteomes" id="UP000319976"/>
    </source>
</evidence>
<dbReference type="EMBL" id="CP036316">
    <property type="protein sequence ID" value="QDT65842.1"/>
    <property type="molecule type" value="Genomic_DNA"/>
</dbReference>
<dbReference type="OrthoDB" id="9822997at2"/>
<proteinExistence type="predicted"/>
<keyword evidence="1" id="KW-0812">Transmembrane</keyword>
<name>A0A517TBT8_9PLAN</name>